<dbReference type="Proteomes" id="UP000230842">
    <property type="component" value="Unassembled WGS sequence"/>
</dbReference>
<comment type="caution">
    <text evidence="1">The sequence shown here is derived from an EMBL/GenBank/DDBJ whole genome shotgun (WGS) entry which is preliminary data.</text>
</comment>
<evidence type="ECO:0000313" key="2">
    <source>
        <dbReference type="Proteomes" id="UP000230842"/>
    </source>
</evidence>
<protein>
    <submittedName>
        <fullName evidence="1">Uncharacterized protein</fullName>
    </submittedName>
</protein>
<gene>
    <name evidence="1" type="ORF">CLV56_2480</name>
</gene>
<proteinExistence type="predicted"/>
<evidence type="ECO:0000313" key="1">
    <source>
        <dbReference type="EMBL" id="PJJ58234.1"/>
    </source>
</evidence>
<organism evidence="1 2">
    <name type="scientific">Mumia flava</name>
    <dbReference type="NCBI Taxonomy" id="1348852"/>
    <lineage>
        <taxon>Bacteria</taxon>
        <taxon>Bacillati</taxon>
        <taxon>Actinomycetota</taxon>
        <taxon>Actinomycetes</taxon>
        <taxon>Propionibacteriales</taxon>
        <taxon>Nocardioidaceae</taxon>
        <taxon>Mumia</taxon>
    </lineage>
</organism>
<dbReference type="AlphaFoldDB" id="A0A2M9BJW1"/>
<reference evidence="1 2" key="1">
    <citation type="submission" date="2017-11" db="EMBL/GenBank/DDBJ databases">
        <title>Genomic Encyclopedia of Archaeal and Bacterial Type Strains, Phase II (KMG-II): From Individual Species to Whole Genera.</title>
        <authorList>
            <person name="Goeker M."/>
        </authorList>
    </citation>
    <scope>NUCLEOTIDE SEQUENCE [LARGE SCALE GENOMIC DNA]</scope>
    <source>
        <strain evidence="1 2">DSM 27763</strain>
    </source>
</reference>
<keyword evidence="2" id="KW-1185">Reference proteome</keyword>
<sequence length="438" mass="48798">MKAADGVTPAPGREPWEHGWRFEEYRRSDRAAITGRDGPVCLVPKALTVWEQALAELWKDRGVRARWSEEERWGLIASLTVAASERDSEKRRPFLAEMVRRFCSAGPAFIAQMVSNVTWPGAPTRVGDVVIGRATEELFAKVEVEARGRAVVGESVRNRWIEAYVTPRVEPLGQEPVVFCFWTVGQEAKAVDEAERQLREIVDIPLLLERDLRAWKIYRRGSVNRPGVRGLSLDRRAVESGLRETTLGLELAAYPVICNGVMSASPVHWYSADPLPLGDLYEQEYLLGAVEHALRDTPVGRRIRLAARWFAEAHYAADTDDSALALGVCLDAMLGGVQPLPGSAMADRVALLHPVPSERRAVRKRYLDFYGIRSSVAHGGRSSKLDHDALTDAFALAHDIAWRVLAFDRAFTPSNDRSVDESFEDLRLGVNHWPASAS</sequence>
<name>A0A2M9BJW1_9ACTN</name>
<dbReference type="EMBL" id="PGEZ01000001">
    <property type="protein sequence ID" value="PJJ58234.1"/>
    <property type="molecule type" value="Genomic_DNA"/>
</dbReference>
<accession>A0A2M9BJW1</accession>